<evidence type="ECO:0000256" key="2">
    <source>
        <dbReference type="SAM" id="Phobius"/>
    </source>
</evidence>
<accession>E2BI49</accession>
<keyword evidence="2" id="KW-0812">Transmembrane</keyword>
<keyword evidence="2" id="KW-1133">Transmembrane helix</keyword>
<feature type="region of interest" description="Disordered" evidence="1">
    <location>
        <begin position="251"/>
        <end position="277"/>
    </location>
</feature>
<feature type="region of interest" description="Disordered" evidence="1">
    <location>
        <begin position="343"/>
        <end position="366"/>
    </location>
</feature>
<reference evidence="3 4" key="1">
    <citation type="journal article" date="2010" name="Science">
        <title>Genomic comparison of the ants Camponotus floridanus and Harpegnathos saltator.</title>
        <authorList>
            <person name="Bonasio R."/>
            <person name="Zhang G."/>
            <person name="Ye C."/>
            <person name="Mutti N.S."/>
            <person name="Fang X."/>
            <person name="Qin N."/>
            <person name="Donahue G."/>
            <person name="Yang P."/>
            <person name="Li Q."/>
            <person name="Li C."/>
            <person name="Zhang P."/>
            <person name="Huang Z."/>
            <person name="Berger S.L."/>
            <person name="Reinberg D."/>
            <person name="Wang J."/>
            <person name="Liebig J."/>
        </authorList>
    </citation>
    <scope>NUCLEOTIDE SEQUENCE [LARGE SCALE GENOMIC DNA]</scope>
    <source>
        <strain evidence="3 4">R22 G/1</strain>
    </source>
</reference>
<gene>
    <name evidence="3" type="ORF">EAI_02919</name>
</gene>
<evidence type="ECO:0000313" key="4">
    <source>
        <dbReference type="Proteomes" id="UP000008237"/>
    </source>
</evidence>
<protein>
    <submittedName>
        <fullName evidence="3">Uncharacterized protein</fullName>
    </submittedName>
</protein>
<feature type="compositionally biased region" description="Basic residues" evidence="1">
    <location>
        <begin position="356"/>
        <end position="366"/>
    </location>
</feature>
<organism evidence="4">
    <name type="scientific">Harpegnathos saltator</name>
    <name type="common">Jerdon's jumping ant</name>
    <dbReference type="NCBI Taxonomy" id="610380"/>
    <lineage>
        <taxon>Eukaryota</taxon>
        <taxon>Metazoa</taxon>
        <taxon>Ecdysozoa</taxon>
        <taxon>Arthropoda</taxon>
        <taxon>Hexapoda</taxon>
        <taxon>Insecta</taxon>
        <taxon>Pterygota</taxon>
        <taxon>Neoptera</taxon>
        <taxon>Endopterygota</taxon>
        <taxon>Hymenoptera</taxon>
        <taxon>Apocrita</taxon>
        <taxon>Aculeata</taxon>
        <taxon>Formicoidea</taxon>
        <taxon>Formicidae</taxon>
        <taxon>Ponerinae</taxon>
        <taxon>Ponerini</taxon>
        <taxon>Harpegnathos</taxon>
    </lineage>
</organism>
<name>E2BI49_HARSA</name>
<feature type="transmembrane region" description="Helical" evidence="2">
    <location>
        <begin position="17"/>
        <end position="50"/>
    </location>
</feature>
<dbReference type="InParanoid" id="E2BI49"/>
<dbReference type="EMBL" id="GL448450">
    <property type="protein sequence ID" value="EFN84620.1"/>
    <property type="molecule type" value="Genomic_DNA"/>
</dbReference>
<dbReference type="AlphaFoldDB" id="E2BI49"/>
<feature type="compositionally biased region" description="Polar residues" evidence="1">
    <location>
        <begin position="175"/>
        <end position="184"/>
    </location>
</feature>
<sequence>MNNATASSLPVPGAGSLVLVTVIGVLSAIAAVLLIHLCFFHGYIACLGLTTYEYVRSKREKSNGGTAAVTAATGTSRTTSFSGLCGAPHCTTDGQDVDVTGANRGLYRFCENSSMFRDSATTATTDVYVCSTHEESNDGTANGAKNARSRLSATRSSRNFRLCFSYDSRTTETSIEVSSQTTAELRNHAESPDAKSSTPSPVSCCFSIMSPESGRQGRNAARKRRTGDHPEAAKRSCGTMRRIQTFLQARWRKGSSRQRSVNSTSGRPCSNKVIPAANSPLDVAPTAEDRIITSAPLTMELTSLPDPRPPTRLPALDLPPRAVHKIRIPPGAGDISVLGPLPPVASMPPKRNQALRSRRNTFSRKRPRFKVGSHITQTAQLSPIPESEFSKPATPRSPARSGHFAFPPLRE</sequence>
<feature type="region of interest" description="Disordered" evidence="1">
    <location>
        <begin position="381"/>
        <end position="411"/>
    </location>
</feature>
<dbReference type="OrthoDB" id="272303at2759"/>
<evidence type="ECO:0000313" key="3">
    <source>
        <dbReference type="EMBL" id="EFN84620.1"/>
    </source>
</evidence>
<evidence type="ECO:0000256" key="1">
    <source>
        <dbReference type="SAM" id="MobiDB-lite"/>
    </source>
</evidence>
<dbReference type="OMA" id="VCSTHEE"/>
<proteinExistence type="predicted"/>
<feature type="compositionally biased region" description="Polar residues" evidence="1">
    <location>
        <begin position="257"/>
        <end position="268"/>
    </location>
</feature>
<keyword evidence="4" id="KW-1185">Reference proteome</keyword>
<feature type="region of interest" description="Disordered" evidence="1">
    <location>
        <begin position="175"/>
        <end position="237"/>
    </location>
</feature>
<dbReference type="Proteomes" id="UP000008237">
    <property type="component" value="Unassembled WGS sequence"/>
</dbReference>
<keyword evidence="2" id="KW-0472">Membrane</keyword>